<dbReference type="Proteomes" id="UP001141327">
    <property type="component" value="Unassembled WGS sequence"/>
</dbReference>
<keyword evidence="2" id="KW-0539">Nucleus</keyword>
<gene>
    <name evidence="4" type="ORF">PAPYR_5822</name>
</gene>
<dbReference type="Pfam" id="PF04931">
    <property type="entry name" value="DNA_pol_phi"/>
    <property type="match status" value="1"/>
</dbReference>
<dbReference type="PANTHER" id="PTHR13213:SF2">
    <property type="entry name" value="MYB-BINDING PROTEIN 1A"/>
    <property type="match status" value="1"/>
</dbReference>
<dbReference type="InterPro" id="IPR007015">
    <property type="entry name" value="DNA_pol_V/MYBBP1A"/>
</dbReference>
<evidence type="ECO:0000256" key="1">
    <source>
        <dbReference type="ARBA" id="ARBA00004123"/>
    </source>
</evidence>
<evidence type="ECO:0000256" key="2">
    <source>
        <dbReference type="ARBA" id="ARBA00023242"/>
    </source>
</evidence>
<organism evidence="4 5">
    <name type="scientific">Paratrimastix pyriformis</name>
    <dbReference type="NCBI Taxonomy" id="342808"/>
    <lineage>
        <taxon>Eukaryota</taxon>
        <taxon>Metamonada</taxon>
        <taxon>Preaxostyla</taxon>
        <taxon>Paratrimastigidae</taxon>
        <taxon>Paratrimastix</taxon>
    </lineage>
</organism>
<feature type="region of interest" description="Disordered" evidence="3">
    <location>
        <begin position="1194"/>
        <end position="1247"/>
    </location>
</feature>
<feature type="compositionally biased region" description="Basic and acidic residues" evidence="3">
    <location>
        <begin position="1207"/>
        <end position="1217"/>
    </location>
</feature>
<reference evidence="4" key="1">
    <citation type="journal article" date="2022" name="bioRxiv">
        <title>Genomics of Preaxostyla Flagellates Illuminates Evolutionary Transitions and the Path Towards Mitochondrial Loss.</title>
        <authorList>
            <person name="Novak L.V.F."/>
            <person name="Treitli S.C."/>
            <person name="Pyrih J."/>
            <person name="Halakuc P."/>
            <person name="Pipaliya S.V."/>
            <person name="Vacek V."/>
            <person name="Brzon O."/>
            <person name="Soukal P."/>
            <person name="Eme L."/>
            <person name="Dacks J.B."/>
            <person name="Karnkowska A."/>
            <person name="Elias M."/>
            <person name="Hampl V."/>
        </authorList>
    </citation>
    <scope>NUCLEOTIDE SEQUENCE</scope>
    <source>
        <strain evidence="4">RCP-MX</strain>
    </source>
</reference>
<evidence type="ECO:0000256" key="3">
    <source>
        <dbReference type="SAM" id="MobiDB-lite"/>
    </source>
</evidence>
<protein>
    <submittedName>
        <fullName evidence="4">DNA polymerase phi</fullName>
    </submittedName>
</protein>
<feature type="compositionally biased region" description="Basic residues" evidence="3">
    <location>
        <begin position="1218"/>
        <end position="1229"/>
    </location>
</feature>
<name>A0ABQ8UJM9_9EUKA</name>
<keyword evidence="5" id="KW-1185">Reference proteome</keyword>
<feature type="region of interest" description="Disordered" evidence="3">
    <location>
        <begin position="140"/>
        <end position="199"/>
    </location>
</feature>
<comment type="caution">
    <text evidence="4">The sequence shown here is derived from an EMBL/GenBank/DDBJ whole genome shotgun (WGS) entry which is preliminary data.</text>
</comment>
<comment type="subcellular location">
    <subcellularLocation>
        <location evidence="1">Nucleus</location>
    </subcellularLocation>
</comment>
<accession>A0ABQ8UJM9</accession>
<evidence type="ECO:0000313" key="5">
    <source>
        <dbReference type="Proteomes" id="UP001141327"/>
    </source>
</evidence>
<feature type="compositionally biased region" description="Basic and acidic residues" evidence="3">
    <location>
        <begin position="160"/>
        <end position="177"/>
    </location>
</feature>
<dbReference type="PANTHER" id="PTHR13213">
    <property type="entry name" value="MYB-BINDING PROTEIN 1A FAMILY MEMBER"/>
    <property type="match status" value="1"/>
</dbReference>
<proteinExistence type="predicted"/>
<feature type="compositionally biased region" description="Basic residues" evidence="3">
    <location>
        <begin position="1194"/>
        <end position="1206"/>
    </location>
</feature>
<feature type="compositionally biased region" description="Acidic residues" evidence="3">
    <location>
        <begin position="178"/>
        <end position="195"/>
    </location>
</feature>
<dbReference type="EMBL" id="JAPMOS010000029">
    <property type="protein sequence ID" value="KAJ4458433.1"/>
    <property type="molecule type" value="Genomic_DNA"/>
</dbReference>
<feature type="region of interest" description="Disordered" evidence="3">
    <location>
        <begin position="52"/>
        <end position="72"/>
    </location>
</feature>
<sequence length="1411" mass="154173">MTRLAAAAKQSDALAWALIQRFLAAPARGASPAHPNLPAHSQIPILPPCPHHHAQAAPDAPRTPTPLGSATPPGQHTCIRLFLSNCSATVVGQYVDALIASFHQHLPALSEEAVAALDAVPMGDLALAVERAAKRRARDEAAALRMEQSAAQGDDDDDDGEHKEGKEEEEDKPKPMEKEEEEAAKDEEEEEEEETPHEPAMIAALAAREAWIRSLQAHRRAVLDEIAALVRSHAVARGEAWVLKTLQLMALHAFFEAGPGLATCGVPVPYQPAPSAPHAALAMTKATAMPTTMHAIASERLLTALDGLASMAPCGYVPPAAPATAAAAAAAAEKKDEKEKDVKRADCPRHLLGTTADGSTWLTRVSAFIAALEAHLDRKPTSYLSRAVALREEDVTMRNKLSSGLVSQLGKLLQAASPSVTFDGAAMPRATAAAFHTLFQYLLLIQLTDPADTTDILEDLEQCFREFAHSLSAAAAAPARAEQPDIDPMSVLAEVLISLLQRGARSLRDVVRRVFRDLAPHLTREAVEAVMDAAFEEIQSSSSSDPTIKFIRSNHQAIRSNYQVPTIKFIRSNYQVHQIQSSSSSDPTIKFIRSNYQVHQIQSSSSSDPTIKFIRSNHQVHQIQLSSSSDPIIKFIRSNYQVHQIQLSSSSDPIIKFIRSNYQVHQIQSSSHQIQSSIDDAAYTKALDEDPEIAASYNRMLASVMRMQVARTKQSAAATAQRGIHFRLRVLDLLELYISEQPQSPVLLPVLGTLSSALARLGCLLLFFCSNSALAHLGEAELPRPQQTLLDRVAAMYGRLCKAKELPAPTEKSVDGQVAFITEAATVFHRLCGHIRHCTTSRAVSTLLPGLLYISRVLAAWRGPAPGPVEEHVPAAHEEVAEKKEKRRLAAEANERQRQVWLAQERAWDEEPASEAGLLMTPEDAANHTFGCLPLGALRRVYVRLFGTFFLRKHTIVPQGALEEVFKRVPLLGWLLSVSVWRLFGVCLASVWRLFGVCLAHKSSCVCVQHVLICVPGACASLLFEASMRTPAAYRSALAFTLLEPLLATRSHSDPTNARARLVFPLALQALQRILPAKPETAPAPLPPAAVALQSALIPRSLAVPVRVFCRLAGALVPAEPQGGPHPAFVELAGGVAVLRRVVVDLDAVSRDTHAQALGSVATEAVTVLQSALPEADRVAPAAQLTAEQKLAKKQAKRERRLQRKKIREEKLKEKKDHQAKRTPSKKPRLPLLEEAPRLPHPGKTSRQANCSDIMNVFALVALFGVTFAATCDNPVLLAFTQAQRSNFTVPTSPVTHADFPVCKNLNGYSTCCTTEMMHNITQSWVEWRNHTMDMFDFSKTHLKELETLMQQFGKNTTNITSAVNRVVNGVYEAHVAMLDHFGGLFCYMCDGNWQSYMDSNKTVMYSTSHN</sequence>
<evidence type="ECO:0000313" key="4">
    <source>
        <dbReference type="EMBL" id="KAJ4458433.1"/>
    </source>
</evidence>